<organism evidence="1 2">
    <name type="scientific">Pseudooceanicola nanhaiensis</name>
    <dbReference type="NCBI Taxonomy" id="375761"/>
    <lineage>
        <taxon>Bacteria</taxon>
        <taxon>Pseudomonadati</taxon>
        <taxon>Pseudomonadota</taxon>
        <taxon>Alphaproteobacteria</taxon>
        <taxon>Rhodobacterales</taxon>
        <taxon>Paracoccaceae</taxon>
        <taxon>Pseudooceanicola</taxon>
    </lineage>
</organism>
<dbReference type="AlphaFoldDB" id="A0A917TAB7"/>
<gene>
    <name evidence="1" type="ORF">GCM10011534_41920</name>
</gene>
<reference evidence="1" key="1">
    <citation type="journal article" date="2014" name="Int. J. Syst. Evol. Microbiol.">
        <title>Complete genome sequence of Corynebacterium casei LMG S-19264T (=DSM 44701T), isolated from a smear-ripened cheese.</title>
        <authorList>
            <consortium name="US DOE Joint Genome Institute (JGI-PGF)"/>
            <person name="Walter F."/>
            <person name="Albersmeier A."/>
            <person name="Kalinowski J."/>
            <person name="Ruckert C."/>
        </authorList>
    </citation>
    <scope>NUCLEOTIDE SEQUENCE</scope>
    <source>
        <strain evidence="1">CGMCC 1.6293</strain>
    </source>
</reference>
<dbReference type="NCBIfam" id="TIGR04325">
    <property type="entry name" value="MTase_LIC12133"/>
    <property type="match status" value="1"/>
</dbReference>
<dbReference type="InterPro" id="IPR027612">
    <property type="entry name" value="Put_MTase_LIC12133"/>
</dbReference>
<reference evidence="1" key="2">
    <citation type="submission" date="2020-09" db="EMBL/GenBank/DDBJ databases">
        <authorList>
            <person name="Sun Q."/>
            <person name="Zhou Y."/>
        </authorList>
    </citation>
    <scope>NUCLEOTIDE SEQUENCE</scope>
    <source>
        <strain evidence="1">CGMCC 1.6293</strain>
    </source>
</reference>
<sequence>MNDVLRATGRAAKSLAQGVGAAGARARAMTPRPPRFAGAYDSRDAALAAIPASLRGGYDDESIADVSFPQMCERAAFDYPLIFWLSRLLPDLRHVVDAGGHLGTKYIAFSGVLDLSGLQWTVQDLPGIVAAARKRQAAGGLPADLRFAETLKGLECPDLLLASGLMQYLDRPLAALLEDLGGRPRHILLNKVALRDGPAVFTIERIGHGRVPYQIRSRAAWQAELDALGYDLRDSWEIGELSHAIPTHPWLGRSASRGYLLERRD</sequence>
<evidence type="ECO:0000313" key="1">
    <source>
        <dbReference type="EMBL" id="GGM15450.1"/>
    </source>
</evidence>
<keyword evidence="2" id="KW-1185">Reference proteome</keyword>
<comment type="caution">
    <text evidence="1">The sequence shown here is derived from an EMBL/GenBank/DDBJ whole genome shotgun (WGS) entry which is preliminary data.</text>
</comment>
<protein>
    <recommendedName>
        <fullName evidence="3">Methyltransferase, TIGR04325 family</fullName>
    </recommendedName>
</protein>
<dbReference type="Proteomes" id="UP000649829">
    <property type="component" value="Unassembled WGS sequence"/>
</dbReference>
<name>A0A917TAB7_9RHOB</name>
<dbReference type="EMBL" id="BMLF01000007">
    <property type="protein sequence ID" value="GGM15450.1"/>
    <property type="molecule type" value="Genomic_DNA"/>
</dbReference>
<evidence type="ECO:0000313" key="2">
    <source>
        <dbReference type="Proteomes" id="UP000649829"/>
    </source>
</evidence>
<evidence type="ECO:0008006" key="3">
    <source>
        <dbReference type="Google" id="ProtNLM"/>
    </source>
</evidence>
<accession>A0A917TAB7</accession>
<dbReference type="RefSeq" id="WP_036539080.1">
    <property type="nucleotide sequence ID" value="NZ_BMLF01000007.1"/>
</dbReference>
<proteinExistence type="predicted"/>